<dbReference type="Proteomes" id="UP001214638">
    <property type="component" value="Unassembled WGS sequence"/>
</dbReference>
<accession>A0AAD9PM03</accession>
<evidence type="ECO:0000313" key="1">
    <source>
        <dbReference type="EMBL" id="KAK2197224.1"/>
    </source>
</evidence>
<dbReference type="RefSeq" id="XP_067804066.1">
    <property type="nucleotide sequence ID" value="XM_067945275.1"/>
</dbReference>
<name>A0AAD9PM03_9APIC</name>
<sequence length="81" mass="9413">MTFSSCRERAFKIDIFHLDSRVQRGLDKRALLNAPKVPIQEYPKLCICVKCEKPTGCPVKQKRHQKSTLPSVLLFRIWSVK</sequence>
<reference evidence="1" key="1">
    <citation type="journal article" date="2023" name="Nat. Microbiol.">
        <title>Babesia duncani multi-omics identifies virulence factors and drug targets.</title>
        <authorList>
            <person name="Singh P."/>
            <person name="Lonardi S."/>
            <person name="Liang Q."/>
            <person name="Vydyam P."/>
            <person name="Khabirova E."/>
            <person name="Fang T."/>
            <person name="Gihaz S."/>
            <person name="Thekkiniath J."/>
            <person name="Munshi M."/>
            <person name="Abel S."/>
            <person name="Ciampossin L."/>
            <person name="Batugedara G."/>
            <person name="Gupta M."/>
            <person name="Lu X.M."/>
            <person name="Lenz T."/>
            <person name="Chakravarty S."/>
            <person name="Cornillot E."/>
            <person name="Hu Y."/>
            <person name="Ma W."/>
            <person name="Gonzalez L.M."/>
            <person name="Sanchez S."/>
            <person name="Estrada K."/>
            <person name="Sanchez-Flores A."/>
            <person name="Montero E."/>
            <person name="Harb O.S."/>
            <person name="Le Roch K.G."/>
            <person name="Mamoun C.B."/>
        </authorList>
    </citation>
    <scope>NUCLEOTIDE SEQUENCE</scope>
    <source>
        <strain evidence="1">WA1</strain>
    </source>
</reference>
<protein>
    <submittedName>
        <fullName evidence="1">Uncharacterized protein</fullName>
    </submittedName>
</protein>
<dbReference type="EMBL" id="JALLKP010000001">
    <property type="protein sequence ID" value="KAK2197224.1"/>
    <property type="molecule type" value="Genomic_DNA"/>
</dbReference>
<comment type="caution">
    <text evidence="1">The sequence shown here is derived from an EMBL/GenBank/DDBJ whole genome shotgun (WGS) entry which is preliminary data.</text>
</comment>
<dbReference type="AlphaFoldDB" id="A0AAD9PM03"/>
<organism evidence="1 2">
    <name type="scientific">Babesia duncani</name>
    <dbReference type="NCBI Taxonomy" id="323732"/>
    <lineage>
        <taxon>Eukaryota</taxon>
        <taxon>Sar</taxon>
        <taxon>Alveolata</taxon>
        <taxon>Apicomplexa</taxon>
        <taxon>Aconoidasida</taxon>
        <taxon>Piroplasmida</taxon>
        <taxon>Babesiidae</taxon>
        <taxon>Babesia</taxon>
    </lineage>
</organism>
<gene>
    <name evidence="1" type="ORF">BdWA1_000223</name>
</gene>
<proteinExistence type="predicted"/>
<dbReference type="KEGG" id="bdw:94334521"/>
<dbReference type="GeneID" id="94334521"/>
<keyword evidence="2" id="KW-1185">Reference proteome</keyword>
<evidence type="ECO:0000313" key="2">
    <source>
        <dbReference type="Proteomes" id="UP001214638"/>
    </source>
</evidence>